<keyword evidence="1" id="KW-1133">Transmembrane helix</keyword>
<evidence type="ECO:0000313" key="3">
    <source>
        <dbReference type="Proteomes" id="UP000230935"/>
    </source>
</evidence>
<comment type="caution">
    <text evidence="2">The sequence shown here is derived from an EMBL/GenBank/DDBJ whole genome shotgun (WGS) entry which is preliminary data.</text>
</comment>
<proteinExistence type="predicted"/>
<feature type="transmembrane region" description="Helical" evidence="1">
    <location>
        <begin position="342"/>
        <end position="362"/>
    </location>
</feature>
<sequence length="474" mass="50719">MNWQKLIETAVKWLFGALAVAVYTLSIPLRNQVNRSIGAIYQIVVIIVSEAWQSSRRQVAIGISVAVGLALVSVVLTGLAILFGGTAGMVLVVLAVMVGGISSWAIGWVFNSVAPSREGAIRTVLMSINRAASFVAVLVFSAGFVLAILYYLGVDYGALIAMIVMLGGMAYSGSCNYLGREQTWAPRLVLVVVPLGLTVLATLAVFNVRSVTVEMSQSGRTYTFPQGTVYYPATAEVTTEIQEPTSEQVAALQSTLRFGQETKVILFDNDEPQFLGAIAVYRGQKEDGAVVYVRKANALPDEAMGSQLTGWVRHHRKVTALVLPAVLLLVVAIAGPRVGDSARGWATTGLVIVVILAGFLLYNGQSSSMGANVSATNVVIVSSEWTPIGVNAPVQNPQAKKFMVMYQGDVPPVVHYRVANPAKNFEGPSHRFTFSSGSPGWWWATWGAVNTGAGDRFEFKLDGGSLVKLTVSRV</sequence>
<accession>A0A2H0VZQ6</accession>
<dbReference type="AlphaFoldDB" id="A0A2H0VZQ6"/>
<reference evidence="3" key="1">
    <citation type="submission" date="2017-09" db="EMBL/GenBank/DDBJ databases">
        <title>Depth-based differentiation of microbial function through sediment-hosted aquifers and enrichment of novel symbionts in the deep terrestrial subsurface.</title>
        <authorList>
            <person name="Probst A.J."/>
            <person name="Ladd B."/>
            <person name="Jarett J.K."/>
            <person name="Geller-Mcgrath D.E."/>
            <person name="Sieber C.M.K."/>
            <person name="Emerson J.B."/>
            <person name="Anantharaman K."/>
            <person name="Thomas B.C."/>
            <person name="Malmstrom R."/>
            <person name="Stieglmeier M."/>
            <person name="Klingl A."/>
            <person name="Woyke T."/>
            <person name="Ryan C.M."/>
            <person name="Banfield J.F."/>
        </authorList>
    </citation>
    <scope>NUCLEOTIDE SEQUENCE [LARGE SCALE GENOMIC DNA]</scope>
</reference>
<feature type="transmembrane region" description="Helical" evidence="1">
    <location>
        <begin position="188"/>
        <end position="208"/>
    </location>
</feature>
<organism evidence="2 3">
    <name type="scientific">Candidatus Buchananbacteria bacterium CG10_big_fil_rev_8_21_14_0_10_42_9</name>
    <dbReference type="NCBI Taxonomy" id="1974526"/>
    <lineage>
        <taxon>Bacteria</taxon>
        <taxon>Candidatus Buchananiibacteriota</taxon>
    </lineage>
</organism>
<feature type="transmembrane region" description="Helical" evidence="1">
    <location>
        <begin position="59"/>
        <end position="83"/>
    </location>
</feature>
<feature type="transmembrane region" description="Helical" evidence="1">
    <location>
        <begin position="318"/>
        <end position="335"/>
    </location>
</feature>
<feature type="transmembrane region" description="Helical" evidence="1">
    <location>
        <begin position="131"/>
        <end position="152"/>
    </location>
</feature>
<keyword evidence="1" id="KW-0812">Transmembrane</keyword>
<feature type="transmembrane region" description="Helical" evidence="1">
    <location>
        <begin position="12"/>
        <end position="29"/>
    </location>
</feature>
<name>A0A2H0VZQ6_9BACT</name>
<evidence type="ECO:0000256" key="1">
    <source>
        <dbReference type="SAM" id="Phobius"/>
    </source>
</evidence>
<feature type="transmembrane region" description="Helical" evidence="1">
    <location>
        <begin position="89"/>
        <end position="110"/>
    </location>
</feature>
<keyword evidence="1" id="KW-0472">Membrane</keyword>
<gene>
    <name evidence="2" type="ORF">COT81_05715</name>
</gene>
<dbReference type="Proteomes" id="UP000230935">
    <property type="component" value="Unassembled WGS sequence"/>
</dbReference>
<evidence type="ECO:0000313" key="2">
    <source>
        <dbReference type="EMBL" id="PIS04566.1"/>
    </source>
</evidence>
<dbReference type="EMBL" id="PEZZ01000049">
    <property type="protein sequence ID" value="PIS04566.1"/>
    <property type="molecule type" value="Genomic_DNA"/>
</dbReference>
<feature type="transmembrane region" description="Helical" evidence="1">
    <location>
        <begin position="158"/>
        <end position="179"/>
    </location>
</feature>
<protein>
    <submittedName>
        <fullName evidence="2">Uncharacterized protein</fullName>
    </submittedName>
</protein>